<dbReference type="Proteomes" id="UP000292307">
    <property type="component" value="Chromosome"/>
</dbReference>
<feature type="region of interest" description="Disordered" evidence="1">
    <location>
        <begin position="1"/>
        <end position="27"/>
    </location>
</feature>
<dbReference type="Gene3D" id="3.30.450.20">
    <property type="entry name" value="PAS domain"/>
    <property type="match status" value="2"/>
</dbReference>
<dbReference type="SMART" id="SM00086">
    <property type="entry name" value="PAC"/>
    <property type="match status" value="2"/>
</dbReference>
<dbReference type="InterPro" id="IPR013767">
    <property type="entry name" value="PAS_fold"/>
</dbReference>
<feature type="domain" description="GGDEF" evidence="4">
    <location>
        <begin position="527"/>
        <end position="666"/>
    </location>
</feature>
<name>A0ABX5RSA7_9BURK</name>
<gene>
    <name evidence="5" type="ORF">EYF70_12105</name>
</gene>
<dbReference type="PROSITE" id="PS50887">
    <property type="entry name" value="GGDEF"/>
    <property type="match status" value="1"/>
</dbReference>
<dbReference type="Pfam" id="PF00989">
    <property type="entry name" value="PAS"/>
    <property type="match status" value="1"/>
</dbReference>
<dbReference type="InterPro" id="IPR052155">
    <property type="entry name" value="Biofilm_reg_signaling"/>
</dbReference>
<organism evidence="5 6">
    <name type="scientific">Pseudoduganella albidiflava</name>
    <dbReference type="NCBI Taxonomy" id="321983"/>
    <lineage>
        <taxon>Bacteria</taxon>
        <taxon>Pseudomonadati</taxon>
        <taxon>Pseudomonadota</taxon>
        <taxon>Betaproteobacteria</taxon>
        <taxon>Burkholderiales</taxon>
        <taxon>Oxalobacteraceae</taxon>
        <taxon>Telluria group</taxon>
        <taxon>Pseudoduganella</taxon>
    </lineage>
</organism>
<feature type="domain" description="PAS" evidence="2">
    <location>
        <begin position="200"/>
        <end position="271"/>
    </location>
</feature>
<dbReference type="InterPro" id="IPR000160">
    <property type="entry name" value="GGDEF_dom"/>
</dbReference>
<dbReference type="CDD" id="cd00130">
    <property type="entry name" value="PAS"/>
    <property type="match status" value="2"/>
</dbReference>
<reference evidence="5 6" key="1">
    <citation type="submission" date="2019-02" db="EMBL/GenBank/DDBJ databases">
        <title>Draft Genome Sequences of Six Type Strains of the Genus Massilia.</title>
        <authorList>
            <person name="Miess H."/>
            <person name="Frediansyhah A."/>
            <person name="Gross H."/>
        </authorList>
    </citation>
    <scope>NUCLEOTIDE SEQUENCE [LARGE SCALE GENOMIC DNA]</scope>
    <source>
        <strain evidence="5 6">DSM 17472</strain>
    </source>
</reference>
<dbReference type="EMBL" id="CP036401">
    <property type="protein sequence ID" value="QBI01510.1"/>
    <property type="molecule type" value="Genomic_DNA"/>
</dbReference>
<accession>A0ABX5RSA7</accession>
<dbReference type="InterPro" id="IPR013655">
    <property type="entry name" value="PAS_fold_3"/>
</dbReference>
<dbReference type="Pfam" id="PF00990">
    <property type="entry name" value="GGDEF"/>
    <property type="match status" value="1"/>
</dbReference>
<dbReference type="InterPro" id="IPR029787">
    <property type="entry name" value="Nucleotide_cyclase"/>
</dbReference>
<dbReference type="InterPro" id="IPR029016">
    <property type="entry name" value="GAF-like_dom_sf"/>
</dbReference>
<dbReference type="InterPro" id="IPR003018">
    <property type="entry name" value="GAF"/>
</dbReference>
<dbReference type="SMART" id="SM00091">
    <property type="entry name" value="PAS"/>
    <property type="match status" value="2"/>
</dbReference>
<dbReference type="InterPro" id="IPR043128">
    <property type="entry name" value="Rev_trsase/Diguanyl_cyclase"/>
</dbReference>
<dbReference type="Gene3D" id="3.30.450.40">
    <property type="match status" value="1"/>
</dbReference>
<dbReference type="SUPFAM" id="SSF55785">
    <property type="entry name" value="PYP-like sensor domain (PAS domain)"/>
    <property type="match status" value="2"/>
</dbReference>
<feature type="compositionally biased region" description="Pro residues" evidence="1">
    <location>
        <begin position="1"/>
        <end position="18"/>
    </location>
</feature>
<evidence type="ECO:0000313" key="5">
    <source>
        <dbReference type="EMBL" id="QBI01510.1"/>
    </source>
</evidence>
<feature type="domain" description="PAS" evidence="2">
    <location>
        <begin position="367"/>
        <end position="422"/>
    </location>
</feature>
<feature type="domain" description="PAC" evidence="3">
    <location>
        <begin position="275"/>
        <end position="327"/>
    </location>
</feature>
<dbReference type="SUPFAM" id="SSF55073">
    <property type="entry name" value="Nucleotide cyclase"/>
    <property type="match status" value="1"/>
</dbReference>
<dbReference type="RefSeq" id="WP_131145631.1">
    <property type="nucleotide sequence ID" value="NZ_BMWV01000003.1"/>
</dbReference>
<evidence type="ECO:0000259" key="4">
    <source>
        <dbReference type="PROSITE" id="PS50887"/>
    </source>
</evidence>
<dbReference type="Gene3D" id="3.30.70.270">
    <property type="match status" value="1"/>
</dbReference>
<dbReference type="InterPro" id="IPR000014">
    <property type="entry name" value="PAS"/>
</dbReference>
<dbReference type="NCBIfam" id="TIGR00254">
    <property type="entry name" value="GGDEF"/>
    <property type="match status" value="1"/>
</dbReference>
<dbReference type="PROSITE" id="PS50113">
    <property type="entry name" value="PAC"/>
    <property type="match status" value="1"/>
</dbReference>
<protein>
    <submittedName>
        <fullName evidence="5">PAS domain S-box protein</fullName>
    </submittedName>
</protein>
<keyword evidence="6" id="KW-1185">Reference proteome</keyword>
<dbReference type="InterPro" id="IPR000700">
    <property type="entry name" value="PAS-assoc_C"/>
</dbReference>
<evidence type="ECO:0000259" key="2">
    <source>
        <dbReference type="PROSITE" id="PS50112"/>
    </source>
</evidence>
<evidence type="ECO:0000313" key="6">
    <source>
        <dbReference type="Proteomes" id="UP000292307"/>
    </source>
</evidence>
<dbReference type="PANTHER" id="PTHR44757:SF2">
    <property type="entry name" value="BIOFILM ARCHITECTURE MAINTENANCE PROTEIN MBAA"/>
    <property type="match status" value="1"/>
</dbReference>
<dbReference type="NCBIfam" id="TIGR00229">
    <property type="entry name" value="sensory_box"/>
    <property type="match status" value="2"/>
</dbReference>
<sequence length="666" mass="72578">MSASLPPPTTPSPVPASTPAPAAAASPDEGGRLALLHALDLLDSAPEPVFDRVTRVASRLLAAPVTLFSLVDRDRQWFKSRVGLDVPETPRNVSFCTHAIEQHEPLVVNDALEDSRFADNPLVRGGMKIRFYAGVPIRSMKGHAIGTLCAIDTRPRQLAPGELAALQDLAGIVADEVHRREQLVLARGQLEAVDAAMRSTEARLRSIFELASFGIALIDAKSGNWLTVNAAACAILGYTEEQFRRLTFRQITHPDDVPGDMALVRDLLAGKITQYERQKRYLRHDGSAVWVHTNVSLKTDDGGRPEYFIVAVIDIDARKAAEQELALLHAQLEARVDDRTRALVEANRHLTEAIGRQQQAEAALRAHEAELSNILEFANDAYIGLDDSGRVIAWNRQAERTFGWTAAEAGGRSLEQLIIPADLRDRHAQGLARYSATGTGPVVGKRLELPARRKDGSTLTVEIRIHATEIDGRRTFSAFLHDISDRKQAEAQREYDLRHDPLTGLLNRRALEELLPQAKARSQRHGIGFAVLFIDLDGFKAVNDRLGHDAGDALLCEVGRRLRGSVRQNDSVVRLAGDEFVVVLEGQPYTLAEARMVAAKLIAALAEPVGVARGGSMETVQVGASIGIAMHGAGDAAEPAELLREADRQMYLAKEAGRGGIRPVEG</sequence>
<dbReference type="SUPFAM" id="SSF55781">
    <property type="entry name" value="GAF domain-like"/>
    <property type="match status" value="1"/>
</dbReference>
<dbReference type="PROSITE" id="PS50112">
    <property type="entry name" value="PAS"/>
    <property type="match status" value="2"/>
</dbReference>
<evidence type="ECO:0000259" key="3">
    <source>
        <dbReference type="PROSITE" id="PS50113"/>
    </source>
</evidence>
<dbReference type="Pfam" id="PF08447">
    <property type="entry name" value="PAS_3"/>
    <property type="match status" value="1"/>
</dbReference>
<dbReference type="PANTHER" id="PTHR44757">
    <property type="entry name" value="DIGUANYLATE CYCLASE DGCP"/>
    <property type="match status" value="1"/>
</dbReference>
<evidence type="ECO:0000256" key="1">
    <source>
        <dbReference type="SAM" id="MobiDB-lite"/>
    </source>
</evidence>
<dbReference type="CDD" id="cd01949">
    <property type="entry name" value="GGDEF"/>
    <property type="match status" value="1"/>
</dbReference>
<dbReference type="SMART" id="SM00267">
    <property type="entry name" value="GGDEF"/>
    <property type="match status" value="1"/>
</dbReference>
<dbReference type="Pfam" id="PF01590">
    <property type="entry name" value="GAF"/>
    <property type="match status" value="1"/>
</dbReference>
<dbReference type="InterPro" id="IPR035965">
    <property type="entry name" value="PAS-like_dom_sf"/>
</dbReference>
<dbReference type="SMART" id="SM00065">
    <property type="entry name" value="GAF"/>
    <property type="match status" value="1"/>
</dbReference>
<proteinExistence type="predicted"/>
<dbReference type="InterPro" id="IPR001610">
    <property type="entry name" value="PAC"/>
</dbReference>